<keyword evidence="2" id="KW-1185">Reference proteome</keyword>
<protein>
    <submittedName>
        <fullName evidence="1">Uncharacterized protein</fullName>
    </submittedName>
</protein>
<dbReference type="Proteomes" id="UP000314294">
    <property type="component" value="Unassembled WGS sequence"/>
</dbReference>
<dbReference type="EMBL" id="SRLO01000105">
    <property type="protein sequence ID" value="TNN75260.1"/>
    <property type="molecule type" value="Genomic_DNA"/>
</dbReference>
<sequence>MRSPPLRVFPEEPVFPLLGDGTNSLRNRCKLGCLEHTLENGLVLLDKEGAVVEEAVVVDPVCPRGTAQGSEVATFYWQVGEKAGEGAETASLDSPGETM</sequence>
<evidence type="ECO:0000313" key="2">
    <source>
        <dbReference type="Proteomes" id="UP000314294"/>
    </source>
</evidence>
<comment type="caution">
    <text evidence="1">The sequence shown here is derived from an EMBL/GenBank/DDBJ whole genome shotgun (WGS) entry which is preliminary data.</text>
</comment>
<organism evidence="1 2">
    <name type="scientific">Liparis tanakae</name>
    <name type="common">Tanaka's snailfish</name>
    <dbReference type="NCBI Taxonomy" id="230148"/>
    <lineage>
        <taxon>Eukaryota</taxon>
        <taxon>Metazoa</taxon>
        <taxon>Chordata</taxon>
        <taxon>Craniata</taxon>
        <taxon>Vertebrata</taxon>
        <taxon>Euteleostomi</taxon>
        <taxon>Actinopterygii</taxon>
        <taxon>Neopterygii</taxon>
        <taxon>Teleostei</taxon>
        <taxon>Neoteleostei</taxon>
        <taxon>Acanthomorphata</taxon>
        <taxon>Eupercaria</taxon>
        <taxon>Perciformes</taxon>
        <taxon>Cottioidei</taxon>
        <taxon>Cottales</taxon>
        <taxon>Liparidae</taxon>
        <taxon>Liparis</taxon>
    </lineage>
</organism>
<reference evidence="1 2" key="1">
    <citation type="submission" date="2019-03" db="EMBL/GenBank/DDBJ databases">
        <title>First draft genome of Liparis tanakae, snailfish: a comprehensive survey of snailfish specific genes.</title>
        <authorList>
            <person name="Kim W."/>
            <person name="Song I."/>
            <person name="Jeong J.-H."/>
            <person name="Kim D."/>
            <person name="Kim S."/>
            <person name="Ryu S."/>
            <person name="Song J.Y."/>
            <person name="Lee S.K."/>
        </authorList>
    </citation>
    <scope>NUCLEOTIDE SEQUENCE [LARGE SCALE GENOMIC DNA]</scope>
    <source>
        <tissue evidence="1">Muscle</tissue>
    </source>
</reference>
<gene>
    <name evidence="1" type="ORF">EYF80_014497</name>
</gene>
<accession>A0A4Z2IBJ1</accession>
<name>A0A4Z2IBJ1_9TELE</name>
<proteinExistence type="predicted"/>
<evidence type="ECO:0000313" key="1">
    <source>
        <dbReference type="EMBL" id="TNN75260.1"/>
    </source>
</evidence>
<dbReference type="AlphaFoldDB" id="A0A4Z2IBJ1"/>